<sequence length="165" mass="17094">MDNSKADLVFLIKRAFDLKGLTLALAESCTGGLIGGAITEIPGSSSFFLGTAGTYSNQAKISVLSVPESVIDRHGAVSRECAEAMAKGALELFGADMALSVTGIAGPDGGSDEKPVGLVWFGLAVKDVEVKAFHHLFSGGRKDVRDGTVKKALMSIFQEISESGG</sequence>
<dbReference type="Pfam" id="PF02464">
    <property type="entry name" value="CinA"/>
    <property type="match status" value="1"/>
</dbReference>
<dbReference type="Proteomes" id="UP000193355">
    <property type="component" value="Unassembled WGS sequence"/>
</dbReference>
<evidence type="ECO:0000313" key="2">
    <source>
        <dbReference type="EMBL" id="SMG31019.1"/>
    </source>
</evidence>
<dbReference type="NCBIfam" id="TIGR00199">
    <property type="entry name" value="PncC_domain"/>
    <property type="match status" value="1"/>
</dbReference>
<dbReference type="EMBL" id="FXBB01000015">
    <property type="protein sequence ID" value="SMG31019.1"/>
    <property type="molecule type" value="Genomic_DNA"/>
</dbReference>
<dbReference type="SUPFAM" id="SSF142433">
    <property type="entry name" value="CinA-like"/>
    <property type="match status" value="1"/>
</dbReference>
<dbReference type="InterPro" id="IPR036653">
    <property type="entry name" value="CinA-like_C"/>
</dbReference>
<keyword evidence="3" id="KW-1185">Reference proteome</keyword>
<name>A0A1X7JT94_9BACT</name>
<proteinExistence type="predicted"/>
<organism evidence="2 3">
    <name type="scientific">Dethiosulfovibrio salsuginis</name>
    <dbReference type="NCBI Taxonomy" id="561720"/>
    <lineage>
        <taxon>Bacteria</taxon>
        <taxon>Thermotogati</taxon>
        <taxon>Synergistota</taxon>
        <taxon>Synergistia</taxon>
        <taxon>Synergistales</taxon>
        <taxon>Dethiosulfovibrionaceae</taxon>
        <taxon>Dethiosulfovibrio</taxon>
    </lineage>
</organism>
<evidence type="ECO:0000259" key="1">
    <source>
        <dbReference type="Pfam" id="PF02464"/>
    </source>
</evidence>
<dbReference type="AlphaFoldDB" id="A0A1X7JT94"/>
<dbReference type="RefSeq" id="WP_085544661.1">
    <property type="nucleotide sequence ID" value="NZ_FXBB01000015.1"/>
</dbReference>
<feature type="domain" description="CinA C-terminal" evidence="1">
    <location>
        <begin position="12"/>
        <end position="158"/>
    </location>
</feature>
<dbReference type="Gene3D" id="3.90.950.20">
    <property type="entry name" value="CinA-like"/>
    <property type="match status" value="1"/>
</dbReference>
<gene>
    <name evidence="2" type="ORF">SAMN06275492_11557</name>
</gene>
<dbReference type="InterPro" id="IPR008136">
    <property type="entry name" value="CinA_C"/>
</dbReference>
<dbReference type="OrthoDB" id="9801454at2"/>
<protein>
    <submittedName>
        <fullName evidence="2">Nicotinamide-nucleotide amidase/nicotinamide-nucleotide amidase</fullName>
    </submittedName>
</protein>
<accession>A0A1X7JT94</accession>
<reference evidence="3" key="1">
    <citation type="submission" date="2017-04" db="EMBL/GenBank/DDBJ databases">
        <authorList>
            <person name="Varghese N."/>
            <person name="Submissions S."/>
        </authorList>
    </citation>
    <scope>NUCLEOTIDE SEQUENCE [LARGE SCALE GENOMIC DNA]</scope>
    <source>
        <strain evidence="3">USBA 82</strain>
    </source>
</reference>
<dbReference type="STRING" id="561720.SAMN06275492_11557"/>
<evidence type="ECO:0000313" key="3">
    <source>
        <dbReference type="Proteomes" id="UP000193355"/>
    </source>
</evidence>